<proteinExistence type="predicted"/>
<evidence type="ECO:0000313" key="6">
    <source>
        <dbReference type="Proteomes" id="UP001220962"/>
    </source>
</evidence>
<keyword evidence="2" id="KW-0472">Membrane</keyword>
<dbReference type="AlphaFoldDB" id="A0AAX3MVA3"/>
<evidence type="ECO:0000256" key="2">
    <source>
        <dbReference type="SAM" id="Phobius"/>
    </source>
</evidence>
<dbReference type="Pfam" id="PF17881">
    <property type="entry name" value="TseB"/>
    <property type="match status" value="1"/>
</dbReference>
<evidence type="ECO:0000313" key="5">
    <source>
        <dbReference type="EMBL" id="WDI00911.1"/>
    </source>
</evidence>
<sequence length="173" mass="20550">MRKKRKWILISIVAFILVLLGIYIFYEYVMKDTWVEEEAAIAIAKEKEDLVTVTKTQKSVWSEDAIYWTIEGVNADNEPIMVWVQYGTDKKPKTDEKSVHSEKIEEGTSEEEMRSKISSQLPGIEIVRLQPAVYDETYVWQLFYKENDRYYYRFYRFSDGTELEEGFQLPVKE</sequence>
<dbReference type="SUPFAM" id="SSF54403">
    <property type="entry name" value="Cystatin/monellin"/>
    <property type="match status" value="2"/>
</dbReference>
<accession>A0AAX3MVA3</accession>
<protein>
    <submittedName>
        <fullName evidence="4">DUF5590 domain-containing protein</fullName>
    </submittedName>
</protein>
<dbReference type="Gene3D" id="3.10.450.40">
    <property type="match status" value="2"/>
</dbReference>
<keyword evidence="2" id="KW-1133">Transmembrane helix</keyword>
<organism evidence="4 6">
    <name type="scientific">Paenibacillus urinalis</name>
    <dbReference type="NCBI Taxonomy" id="521520"/>
    <lineage>
        <taxon>Bacteria</taxon>
        <taxon>Bacillati</taxon>
        <taxon>Bacillota</taxon>
        <taxon>Bacilli</taxon>
        <taxon>Bacillales</taxon>
        <taxon>Paenibacillaceae</taxon>
        <taxon>Paenibacillus</taxon>
    </lineage>
</organism>
<dbReference type="RefSeq" id="WP_047911171.1">
    <property type="nucleotide sequence ID" value="NZ_CP118101.1"/>
</dbReference>
<dbReference type="Proteomes" id="UP001220962">
    <property type="component" value="Chromosome"/>
</dbReference>
<keyword evidence="2" id="KW-0812">Transmembrane</keyword>
<evidence type="ECO:0000256" key="1">
    <source>
        <dbReference type="SAM" id="MobiDB-lite"/>
    </source>
</evidence>
<gene>
    <name evidence="4" type="ORF">PUW23_16865</name>
    <name evidence="5" type="ORF">PUW25_16690</name>
</gene>
<dbReference type="EMBL" id="CP118108">
    <property type="protein sequence ID" value="WDI00911.1"/>
    <property type="molecule type" value="Genomic_DNA"/>
</dbReference>
<keyword evidence="7" id="KW-1185">Reference proteome</keyword>
<dbReference type="InterPro" id="IPR046350">
    <property type="entry name" value="Cystatin_sf"/>
</dbReference>
<dbReference type="EMBL" id="CP118101">
    <property type="protein sequence ID" value="WDH81197.1"/>
    <property type="molecule type" value="Genomic_DNA"/>
</dbReference>
<feature type="transmembrane region" description="Helical" evidence="2">
    <location>
        <begin position="7"/>
        <end position="26"/>
    </location>
</feature>
<evidence type="ECO:0000313" key="4">
    <source>
        <dbReference type="EMBL" id="WDH81197.1"/>
    </source>
</evidence>
<dbReference type="Proteomes" id="UP001221519">
    <property type="component" value="Chromosome"/>
</dbReference>
<evidence type="ECO:0000313" key="7">
    <source>
        <dbReference type="Proteomes" id="UP001221519"/>
    </source>
</evidence>
<feature type="region of interest" description="Disordered" evidence="1">
    <location>
        <begin position="91"/>
        <end position="112"/>
    </location>
</feature>
<reference evidence="4 7" key="1">
    <citation type="submission" date="2023-02" db="EMBL/GenBank/DDBJ databases">
        <title>Pathogen: clinical or host-associated sample.</title>
        <authorList>
            <person name="Hergert J."/>
            <person name="Casey R."/>
            <person name="Wagner J."/>
            <person name="Young E.L."/>
            <person name="Oakeson K.F."/>
        </authorList>
    </citation>
    <scope>NUCLEOTIDE SEQUENCE</scope>
    <source>
        <strain evidence="5 7">2022CK-00829</strain>
        <strain evidence="4">2022CK-00830</strain>
    </source>
</reference>
<name>A0AAX3MVA3_9BACL</name>
<feature type="domain" description="Cell wall elongation regulator TseB-like" evidence="3">
    <location>
        <begin position="39"/>
        <end position="84"/>
    </location>
</feature>
<evidence type="ECO:0000259" key="3">
    <source>
        <dbReference type="Pfam" id="PF17881"/>
    </source>
</evidence>
<dbReference type="InterPro" id="IPR041401">
    <property type="entry name" value="TseB-like_dom"/>
</dbReference>